<dbReference type="OrthoDB" id="7961613at2759"/>
<evidence type="ECO:0000256" key="5">
    <source>
        <dbReference type="PROSITE-ProRule" id="PRU00520"/>
    </source>
</evidence>
<dbReference type="PROSITE" id="PS51160">
    <property type="entry name" value="ACYLPHOSPHATASE_3"/>
    <property type="match status" value="1"/>
</dbReference>
<protein>
    <recommendedName>
        <fullName evidence="2 5">acylphosphatase</fullName>
        <ecNumber evidence="2 5">3.6.1.7</ecNumber>
    </recommendedName>
</protein>
<accession>E4UPM2</accession>
<dbReference type="Pfam" id="PF00708">
    <property type="entry name" value="Acylphosphatase"/>
    <property type="match status" value="1"/>
</dbReference>
<reference evidence="9" key="1">
    <citation type="journal article" date="2012" name="MBio">
        <title>Comparative genome analysis of Trichophyton rubrum and related dermatophytes reveals candidate genes involved in infection.</title>
        <authorList>
            <person name="Martinez D.A."/>
            <person name="Oliver B.G."/>
            <person name="Graeser Y."/>
            <person name="Goldberg J.M."/>
            <person name="Li W."/>
            <person name="Martinez-Rossi N.M."/>
            <person name="Monod M."/>
            <person name="Shelest E."/>
            <person name="Barton R.C."/>
            <person name="Birch E."/>
            <person name="Brakhage A.A."/>
            <person name="Chen Z."/>
            <person name="Gurr S.J."/>
            <person name="Heiman D."/>
            <person name="Heitman J."/>
            <person name="Kosti I."/>
            <person name="Rossi A."/>
            <person name="Saif S."/>
            <person name="Samalova M."/>
            <person name="Saunders C.W."/>
            <person name="Shea T."/>
            <person name="Summerbell R.C."/>
            <person name="Xu J."/>
            <person name="Young S."/>
            <person name="Zeng Q."/>
            <person name="Birren B.W."/>
            <person name="Cuomo C.A."/>
            <person name="White T.C."/>
        </authorList>
    </citation>
    <scope>NUCLEOTIDE SEQUENCE [LARGE SCALE GENOMIC DNA]</scope>
    <source>
        <strain evidence="9">ATCC MYA-4604 / CBS 118893</strain>
    </source>
</reference>
<dbReference type="InterPro" id="IPR001792">
    <property type="entry name" value="Acylphosphatase-like_dom"/>
</dbReference>
<dbReference type="VEuPathDB" id="FungiDB:MGYG_02072"/>
<dbReference type="PROSITE" id="PS00151">
    <property type="entry name" value="ACYLPHOSPHATASE_2"/>
    <property type="match status" value="1"/>
</dbReference>
<proteinExistence type="inferred from homology"/>
<dbReference type="STRING" id="535722.E4UPM2"/>
<dbReference type="eggNOG" id="KOG3360">
    <property type="taxonomic scope" value="Eukaryota"/>
</dbReference>
<gene>
    <name evidence="8" type="ORF">MGYG_02072</name>
</gene>
<dbReference type="Gene3D" id="3.30.70.100">
    <property type="match status" value="1"/>
</dbReference>
<dbReference type="SUPFAM" id="SSF54975">
    <property type="entry name" value="Acylphosphatase/BLUF domain-like"/>
    <property type="match status" value="1"/>
</dbReference>
<dbReference type="RefSeq" id="XP_003174542.1">
    <property type="nucleotide sequence ID" value="XM_003174494.1"/>
</dbReference>
<dbReference type="AlphaFoldDB" id="E4UPM2"/>
<evidence type="ECO:0000256" key="1">
    <source>
        <dbReference type="ARBA" id="ARBA00005614"/>
    </source>
</evidence>
<evidence type="ECO:0000259" key="7">
    <source>
        <dbReference type="PROSITE" id="PS51160"/>
    </source>
</evidence>
<evidence type="ECO:0000256" key="4">
    <source>
        <dbReference type="ARBA" id="ARBA00047645"/>
    </source>
</evidence>
<dbReference type="GO" id="GO:0003998">
    <property type="term" value="F:acylphosphatase activity"/>
    <property type="evidence" value="ECO:0007669"/>
    <property type="project" value="UniProtKB-EC"/>
</dbReference>
<dbReference type="HOGENOM" id="CLU_141932_4_0_1"/>
<feature type="domain" description="Acylphosphatase-like" evidence="7">
    <location>
        <begin position="4"/>
        <end position="91"/>
    </location>
</feature>
<feature type="active site" evidence="5">
    <location>
        <position position="19"/>
    </location>
</feature>
<evidence type="ECO:0000256" key="3">
    <source>
        <dbReference type="ARBA" id="ARBA00022801"/>
    </source>
</evidence>
<dbReference type="PRINTS" id="PR00112">
    <property type="entry name" value="ACYLPHPHTASE"/>
</dbReference>
<organism evidence="9">
    <name type="scientific">Arthroderma gypseum (strain ATCC MYA-4604 / CBS 118893)</name>
    <name type="common">Microsporum gypseum</name>
    <dbReference type="NCBI Taxonomy" id="535722"/>
    <lineage>
        <taxon>Eukaryota</taxon>
        <taxon>Fungi</taxon>
        <taxon>Dikarya</taxon>
        <taxon>Ascomycota</taxon>
        <taxon>Pezizomycotina</taxon>
        <taxon>Eurotiomycetes</taxon>
        <taxon>Eurotiomycetidae</taxon>
        <taxon>Onygenales</taxon>
        <taxon>Arthrodermataceae</taxon>
        <taxon>Nannizzia</taxon>
    </lineage>
</organism>
<evidence type="ECO:0000256" key="6">
    <source>
        <dbReference type="RuleBase" id="RU004168"/>
    </source>
</evidence>
<dbReference type="OMA" id="VGFRWSM"/>
<dbReference type="GeneID" id="10029838"/>
<evidence type="ECO:0000313" key="8">
    <source>
        <dbReference type="EMBL" id="EFQ99059.1"/>
    </source>
</evidence>
<evidence type="ECO:0000256" key="2">
    <source>
        <dbReference type="ARBA" id="ARBA00012150"/>
    </source>
</evidence>
<keyword evidence="3 5" id="KW-0378">Hydrolase</keyword>
<dbReference type="InterPro" id="IPR036046">
    <property type="entry name" value="Acylphosphatase-like_dom_sf"/>
</dbReference>
<dbReference type="EMBL" id="DS989823">
    <property type="protein sequence ID" value="EFQ99059.1"/>
    <property type="molecule type" value="Genomic_DNA"/>
</dbReference>
<dbReference type="InterPro" id="IPR017968">
    <property type="entry name" value="Acylphosphatase_CS"/>
</dbReference>
<sequence>MAKRIAFEAYGLVQGVCFRDFTQKRANSYGVTGWCRNTTRGSVQGEAQGEEEPLSKLMKEISSGPSHARVDGVDKTDIELKDGETKFLVVR</sequence>
<dbReference type="PANTHER" id="PTHR10029:SF3">
    <property type="entry name" value="ACYLPHOSPHATASE-RELATED"/>
    <property type="match status" value="1"/>
</dbReference>
<comment type="similarity">
    <text evidence="1 6">Belongs to the acylphosphatase family.</text>
</comment>
<dbReference type="InParanoid" id="E4UPM2"/>
<comment type="catalytic activity">
    <reaction evidence="4 5">
        <text>an acyl phosphate + H2O = a carboxylate + phosphate + H(+)</text>
        <dbReference type="Rhea" id="RHEA:14965"/>
        <dbReference type="ChEBI" id="CHEBI:15377"/>
        <dbReference type="ChEBI" id="CHEBI:15378"/>
        <dbReference type="ChEBI" id="CHEBI:29067"/>
        <dbReference type="ChEBI" id="CHEBI:43474"/>
        <dbReference type="ChEBI" id="CHEBI:59918"/>
        <dbReference type="EC" id="3.6.1.7"/>
    </reaction>
</comment>
<keyword evidence="9" id="KW-1185">Reference proteome</keyword>
<evidence type="ECO:0000313" key="9">
    <source>
        <dbReference type="Proteomes" id="UP000002669"/>
    </source>
</evidence>
<feature type="active site" evidence="5">
    <location>
        <position position="37"/>
    </location>
</feature>
<dbReference type="Proteomes" id="UP000002669">
    <property type="component" value="Unassembled WGS sequence"/>
</dbReference>
<dbReference type="InterPro" id="IPR020456">
    <property type="entry name" value="Acylphosphatase"/>
</dbReference>
<dbReference type="PANTHER" id="PTHR10029">
    <property type="entry name" value="ACYLPHOSPHATASE"/>
    <property type="match status" value="1"/>
</dbReference>
<name>E4UPM2_ARTGP</name>
<dbReference type="EC" id="3.6.1.7" evidence="2 5"/>